<dbReference type="AlphaFoldDB" id="A0A1E7L4L3"/>
<keyword evidence="2" id="KW-0472">Membrane</keyword>
<name>A0A1E7L4L3_9ACTN</name>
<keyword evidence="2" id="KW-0812">Transmembrane</keyword>
<gene>
    <name evidence="3" type="ORF">AN218_14360</name>
</gene>
<sequence length="78" mass="8370">MLDILVTVGVILILIALAALLLHLVDEHQRQRVATADYERFHPGDPRPGSSGEPASGQDSGQAQQQERRGESDPGPGM</sequence>
<feature type="compositionally biased region" description="Low complexity" evidence="1">
    <location>
        <begin position="55"/>
        <end position="65"/>
    </location>
</feature>
<organism evidence="3 4">
    <name type="scientific">Streptomyces nanshensis</name>
    <dbReference type="NCBI Taxonomy" id="518642"/>
    <lineage>
        <taxon>Bacteria</taxon>
        <taxon>Bacillati</taxon>
        <taxon>Actinomycetota</taxon>
        <taxon>Actinomycetes</taxon>
        <taxon>Kitasatosporales</taxon>
        <taxon>Streptomycetaceae</taxon>
        <taxon>Streptomyces</taxon>
    </lineage>
</organism>
<proteinExistence type="predicted"/>
<dbReference type="Proteomes" id="UP000176005">
    <property type="component" value="Unassembled WGS sequence"/>
</dbReference>
<evidence type="ECO:0000313" key="4">
    <source>
        <dbReference type="Proteomes" id="UP000176005"/>
    </source>
</evidence>
<feature type="region of interest" description="Disordered" evidence="1">
    <location>
        <begin position="35"/>
        <end position="78"/>
    </location>
</feature>
<evidence type="ECO:0000256" key="1">
    <source>
        <dbReference type="SAM" id="MobiDB-lite"/>
    </source>
</evidence>
<accession>A0A1E7L4L3</accession>
<evidence type="ECO:0000256" key="2">
    <source>
        <dbReference type="SAM" id="Phobius"/>
    </source>
</evidence>
<protein>
    <submittedName>
        <fullName evidence="3">Uncharacterized protein</fullName>
    </submittedName>
</protein>
<keyword evidence="2" id="KW-1133">Transmembrane helix</keyword>
<dbReference type="RefSeq" id="WP_070017271.1">
    <property type="nucleotide sequence ID" value="NZ_LJGW01000248.1"/>
</dbReference>
<dbReference type="EMBL" id="LJGW01000248">
    <property type="protein sequence ID" value="OEV11120.1"/>
    <property type="molecule type" value="Genomic_DNA"/>
</dbReference>
<comment type="caution">
    <text evidence="3">The sequence shown here is derived from an EMBL/GenBank/DDBJ whole genome shotgun (WGS) entry which is preliminary data.</text>
</comment>
<feature type="transmembrane region" description="Helical" evidence="2">
    <location>
        <begin position="6"/>
        <end position="25"/>
    </location>
</feature>
<evidence type="ECO:0000313" key="3">
    <source>
        <dbReference type="EMBL" id="OEV11120.1"/>
    </source>
</evidence>
<reference evidence="3 4" key="1">
    <citation type="journal article" date="2016" name="Front. Microbiol.">
        <title>Comparative Genomics Analysis of Streptomyces Species Reveals Their Adaptation to the Marine Environment and Their Diversity at the Genomic Level.</title>
        <authorList>
            <person name="Tian X."/>
            <person name="Zhang Z."/>
            <person name="Yang T."/>
            <person name="Chen M."/>
            <person name="Li J."/>
            <person name="Chen F."/>
            <person name="Yang J."/>
            <person name="Li W."/>
            <person name="Zhang B."/>
            <person name="Zhang Z."/>
            <person name="Wu J."/>
            <person name="Zhang C."/>
            <person name="Long L."/>
            <person name="Xiao J."/>
        </authorList>
    </citation>
    <scope>NUCLEOTIDE SEQUENCE [LARGE SCALE GENOMIC DNA]</scope>
    <source>
        <strain evidence="3 4">SCSIO 10429</strain>
    </source>
</reference>
<keyword evidence="4" id="KW-1185">Reference proteome</keyword>